<feature type="region of interest" description="Disordered" evidence="4">
    <location>
        <begin position="584"/>
        <end position="610"/>
    </location>
</feature>
<evidence type="ECO:0000313" key="5">
    <source>
        <dbReference type="EMBL" id="KAK4789500.1"/>
    </source>
</evidence>
<name>A0AAN7R5W4_TRANT</name>
<dbReference type="Proteomes" id="UP001346149">
    <property type="component" value="Unassembled WGS sequence"/>
</dbReference>
<feature type="compositionally biased region" description="Low complexity" evidence="4">
    <location>
        <begin position="37"/>
        <end position="49"/>
    </location>
</feature>
<comment type="caution">
    <text evidence="5">The sequence shown here is derived from an EMBL/GenBank/DDBJ whole genome shotgun (WGS) entry which is preliminary data.</text>
</comment>
<evidence type="ECO:0000256" key="4">
    <source>
        <dbReference type="SAM" id="MobiDB-lite"/>
    </source>
</evidence>
<gene>
    <name evidence="5" type="ORF">SAY86_016804</name>
</gene>
<proteinExistence type="inferred from homology"/>
<dbReference type="PANTHER" id="PTHR31580">
    <property type="entry name" value="FILAMENT-LIKE PLANT PROTEIN 4"/>
    <property type="match status" value="1"/>
</dbReference>
<sequence>MDRRSWLWRRKATEKSPGETESTGSVSSHSERYSDEQAYAAQSSSHSQSLEVTSKAIVADEDVNGRVKTLSDKLSAALLNISAKEELVNQHAKVAEEAVSGWENAENEVSDLKKKLESEKERSSALENRVIHLDGALKECVRQLRQLREEQEQKLSEAITEKTHEWKAVVSDLCPKLDAAESENSILKSALEIRTIELDLSTKAAEAASKLNLESLKKVAKLESEIRRLKAVARKAASVSSFCVESFTDSQSDAGERILVYENSDHIEFDSASVNAESRSSNLVTGPYYLRNDQTHGKNLIASSFQNDLMDDFLEMERLAGLPDAEARRSRAEQFTESRYKLELDAMINKTANLEQEIEKKEAERAELEVAMMRLLEQLHKSQVCLEEAEARMTELEVRLWEMEGLKGDAEKRLEANESKLRDTAMEIESLRVQVELLEGEVRSERAEKAQKDGRLGALEEDISRLKEEAQLQHTSQLQQAANSRDEVKLKQTQELAVVATKFAECQRTIASLGLKLKSLASLEDFLDDSDTIPGLTDEEDPQHPESRCGPYKSDPSYLISDIRQSEYIRDKLSTLSQKGRARGVAVTNLSEKGGRGLSKLSRRGSKPGS</sequence>
<reference evidence="5 6" key="1">
    <citation type="journal article" date="2023" name="Hortic Res">
        <title>Pangenome of water caltrop reveals structural variations and asymmetric subgenome divergence after allopolyploidization.</title>
        <authorList>
            <person name="Zhang X."/>
            <person name="Chen Y."/>
            <person name="Wang L."/>
            <person name="Yuan Y."/>
            <person name="Fang M."/>
            <person name="Shi L."/>
            <person name="Lu R."/>
            <person name="Comes H.P."/>
            <person name="Ma Y."/>
            <person name="Chen Y."/>
            <person name="Huang G."/>
            <person name="Zhou Y."/>
            <person name="Zheng Z."/>
            <person name="Qiu Y."/>
        </authorList>
    </citation>
    <scope>NUCLEOTIDE SEQUENCE [LARGE SCALE GENOMIC DNA]</scope>
    <source>
        <strain evidence="5">F231</strain>
    </source>
</reference>
<evidence type="ECO:0008006" key="7">
    <source>
        <dbReference type="Google" id="ProtNLM"/>
    </source>
</evidence>
<feature type="compositionally biased region" description="Acidic residues" evidence="4">
    <location>
        <begin position="531"/>
        <end position="541"/>
    </location>
</feature>
<feature type="region of interest" description="Disordered" evidence="4">
    <location>
        <begin position="1"/>
        <end position="52"/>
    </location>
</feature>
<evidence type="ECO:0000256" key="1">
    <source>
        <dbReference type="ARBA" id="ARBA00005921"/>
    </source>
</evidence>
<feature type="region of interest" description="Disordered" evidence="4">
    <location>
        <begin position="531"/>
        <end position="556"/>
    </location>
</feature>
<comment type="similarity">
    <text evidence="1">Belongs to the FPP family.</text>
</comment>
<feature type="compositionally biased region" description="Basic residues" evidence="4">
    <location>
        <begin position="601"/>
        <end position="610"/>
    </location>
</feature>
<protein>
    <recommendedName>
        <fullName evidence="7">Filament-like plant protein</fullName>
    </recommendedName>
</protein>
<dbReference type="PANTHER" id="PTHR31580:SF49">
    <property type="entry name" value="FILAMENT-LIKE PLANT PROTEIN 3"/>
    <property type="match status" value="1"/>
</dbReference>
<keyword evidence="6" id="KW-1185">Reference proteome</keyword>
<feature type="coiled-coil region" evidence="3">
    <location>
        <begin position="337"/>
        <end position="469"/>
    </location>
</feature>
<accession>A0AAN7R5W4</accession>
<evidence type="ECO:0000256" key="2">
    <source>
        <dbReference type="ARBA" id="ARBA00023054"/>
    </source>
</evidence>
<organism evidence="5 6">
    <name type="scientific">Trapa natans</name>
    <name type="common">Water chestnut</name>
    <dbReference type="NCBI Taxonomy" id="22666"/>
    <lineage>
        <taxon>Eukaryota</taxon>
        <taxon>Viridiplantae</taxon>
        <taxon>Streptophyta</taxon>
        <taxon>Embryophyta</taxon>
        <taxon>Tracheophyta</taxon>
        <taxon>Spermatophyta</taxon>
        <taxon>Magnoliopsida</taxon>
        <taxon>eudicotyledons</taxon>
        <taxon>Gunneridae</taxon>
        <taxon>Pentapetalae</taxon>
        <taxon>rosids</taxon>
        <taxon>malvids</taxon>
        <taxon>Myrtales</taxon>
        <taxon>Lythraceae</taxon>
        <taxon>Trapa</taxon>
    </lineage>
</organism>
<feature type="compositionally biased region" description="Basic and acidic residues" evidence="4">
    <location>
        <begin position="1"/>
        <end position="18"/>
    </location>
</feature>
<dbReference type="AlphaFoldDB" id="A0AAN7R5W4"/>
<evidence type="ECO:0000256" key="3">
    <source>
        <dbReference type="SAM" id="Coils"/>
    </source>
</evidence>
<feature type="compositionally biased region" description="Polar residues" evidence="4">
    <location>
        <begin position="19"/>
        <end position="28"/>
    </location>
</feature>
<evidence type="ECO:0000313" key="6">
    <source>
        <dbReference type="Proteomes" id="UP001346149"/>
    </source>
</evidence>
<feature type="coiled-coil region" evidence="3">
    <location>
        <begin position="102"/>
        <end position="161"/>
    </location>
</feature>
<dbReference type="EMBL" id="JAXQNO010000010">
    <property type="protein sequence ID" value="KAK4789500.1"/>
    <property type="molecule type" value="Genomic_DNA"/>
</dbReference>
<dbReference type="InterPro" id="IPR008587">
    <property type="entry name" value="FPP_plant"/>
</dbReference>
<dbReference type="Pfam" id="PF05911">
    <property type="entry name" value="FPP"/>
    <property type="match status" value="2"/>
</dbReference>
<feature type="coiled-coil region" evidence="3">
    <location>
        <begin position="212"/>
        <end position="239"/>
    </location>
</feature>
<keyword evidence="2 3" id="KW-0175">Coiled coil</keyword>